<dbReference type="Proteomes" id="UP000199513">
    <property type="component" value="Unassembled WGS sequence"/>
</dbReference>
<proteinExistence type="predicted"/>
<protein>
    <recommendedName>
        <fullName evidence="5">Anti-sigma factor</fullName>
    </recommendedName>
</protein>
<sequence>MDKFEKYIRSHKEAFDSEEPNDLLWEKIAAKLDEKQPAQKQVRLVPITKLWQMAAVFTALIVCMIGLQIYYNSQNKQKTIAKIENAGNISLESIYPELAEAEQFYFMQIEQKRQELKKYNLAGTKTDSETEEYLSELDKAYKDLKKELNTNSNELVISEMVRNLQIRIDLLNQQLEVLKQIEKIKEEQKGKKL</sequence>
<keyword evidence="2" id="KW-0812">Transmembrane</keyword>
<keyword evidence="4" id="KW-1185">Reference proteome</keyword>
<evidence type="ECO:0000256" key="2">
    <source>
        <dbReference type="SAM" id="Phobius"/>
    </source>
</evidence>
<name>A0A1I2B4K3_9BACT</name>
<keyword evidence="2" id="KW-0472">Membrane</keyword>
<evidence type="ECO:0000256" key="1">
    <source>
        <dbReference type="SAM" id="Coils"/>
    </source>
</evidence>
<dbReference type="RefSeq" id="WP_091538868.1">
    <property type="nucleotide sequence ID" value="NZ_FONY01000002.1"/>
</dbReference>
<dbReference type="AlphaFoldDB" id="A0A1I2B4K3"/>
<feature type="transmembrane region" description="Helical" evidence="2">
    <location>
        <begin position="50"/>
        <end position="71"/>
    </location>
</feature>
<evidence type="ECO:0000313" key="4">
    <source>
        <dbReference type="Proteomes" id="UP000199513"/>
    </source>
</evidence>
<gene>
    <name evidence="3" type="ORF">SAMN04488541_1002106</name>
</gene>
<dbReference type="STRING" id="1003.SAMN04488541_1002106"/>
<dbReference type="EMBL" id="FONY01000002">
    <property type="protein sequence ID" value="SFE50213.1"/>
    <property type="molecule type" value="Genomic_DNA"/>
</dbReference>
<evidence type="ECO:0000313" key="3">
    <source>
        <dbReference type="EMBL" id="SFE50213.1"/>
    </source>
</evidence>
<dbReference type="OrthoDB" id="1120747at2"/>
<evidence type="ECO:0008006" key="5">
    <source>
        <dbReference type="Google" id="ProtNLM"/>
    </source>
</evidence>
<reference evidence="3 4" key="1">
    <citation type="submission" date="2016-10" db="EMBL/GenBank/DDBJ databases">
        <authorList>
            <person name="de Groot N.N."/>
        </authorList>
    </citation>
    <scope>NUCLEOTIDE SEQUENCE [LARGE SCALE GENOMIC DNA]</scope>
    <source>
        <strain>GEY</strain>
        <strain evidence="4">DSM 9560</strain>
    </source>
</reference>
<feature type="coiled-coil region" evidence="1">
    <location>
        <begin position="134"/>
        <end position="188"/>
    </location>
</feature>
<keyword evidence="2" id="KW-1133">Transmembrane helix</keyword>
<organism evidence="3 4">
    <name type="scientific">Thermoflexibacter ruber</name>
    <dbReference type="NCBI Taxonomy" id="1003"/>
    <lineage>
        <taxon>Bacteria</taxon>
        <taxon>Pseudomonadati</taxon>
        <taxon>Bacteroidota</taxon>
        <taxon>Cytophagia</taxon>
        <taxon>Cytophagales</taxon>
        <taxon>Thermoflexibacteraceae</taxon>
        <taxon>Thermoflexibacter</taxon>
    </lineage>
</organism>
<keyword evidence="1" id="KW-0175">Coiled coil</keyword>
<accession>A0A1I2B4K3</accession>